<proteinExistence type="predicted"/>
<dbReference type="EMBL" id="CAJNOO010004961">
    <property type="protein sequence ID" value="CAF1399495.1"/>
    <property type="molecule type" value="Genomic_DNA"/>
</dbReference>
<gene>
    <name evidence="3" type="ORF">JBS370_LOCUS36607</name>
    <name evidence="2" type="ORF">RFH988_LOCUS34770</name>
</gene>
<evidence type="ECO:0000313" key="2">
    <source>
        <dbReference type="EMBL" id="CAF1399495.1"/>
    </source>
</evidence>
<reference evidence="3" key="1">
    <citation type="submission" date="2021-02" db="EMBL/GenBank/DDBJ databases">
        <authorList>
            <person name="Nowell W R."/>
        </authorList>
    </citation>
    <scope>NUCLEOTIDE SEQUENCE</scope>
</reference>
<feature type="non-terminal residue" evidence="3">
    <location>
        <position position="154"/>
    </location>
</feature>
<sequence length="154" mass="18100">MFGFGSGNVEIRSPNSVISSSVQYFHLEYIIINLYSLLAVAPMLHTLEAGFVIPDLELDRSYPRLLYLERLWIALSSITWIQMTILLSLFPRLTYFKIIASRLNNDMADGYAWAQLLQHIEHFEFELEFNSNVFEQQPLNLDSFRTKFWLEEKK</sequence>
<name>A0A820B7L6_9BILA</name>
<feature type="transmembrane region" description="Helical" evidence="1">
    <location>
        <begin position="29"/>
        <end position="51"/>
    </location>
</feature>
<comment type="caution">
    <text evidence="3">The sequence shown here is derived from an EMBL/GenBank/DDBJ whole genome shotgun (WGS) entry which is preliminary data.</text>
</comment>
<evidence type="ECO:0000313" key="3">
    <source>
        <dbReference type="EMBL" id="CAF4202910.1"/>
    </source>
</evidence>
<feature type="transmembrane region" description="Helical" evidence="1">
    <location>
        <begin position="71"/>
        <end position="90"/>
    </location>
</feature>
<dbReference type="Proteomes" id="UP000663882">
    <property type="component" value="Unassembled WGS sequence"/>
</dbReference>
<accession>A0A820B7L6</accession>
<evidence type="ECO:0000256" key="1">
    <source>
        <dbReference type="SAM" id="Phobius"/>
    </source>
</evidence>
<keyword evidence="1" id="KW-0812">Transmembrane</keyword>
<dbReference type="Proteomes" id="UP000663836">
    <property type="component" value="Unassembled WGS sequence"/>
</dbReference>
<evidence type="ECO:0000313" key="4">
    <source>
        <dbReference type="Proteomes" id="UP000663836"/>
    </source>
</evidence>
<dbReference type="EMBL" id="CAJOBD010014797">
    <property type="protein sequence ID" value="CAF4202910.1"/>
    <property type="molecule type" value="Genomic_DNA"/>
</dbReference>
<keyword evidence="1" id="KW-0472">Membrane</keyword>
<dbReference type="AlphaFoldDB" id="A0A820B7L6"/>
<protein>
    <submittedName>
        <fullName evidence="3">Uncharacterized protein</fullName>
    </submittedName>
</protein>
<keyword evidence="1" id="KW-1133">Transmembrane helix</keyword>
<organism evidence="3 4">
    <name type="scientific">Rotaria sordida</name>
    <dbReference type="NCBI Taxonomy" id="392033"/>
    <lineage>
        <taxon>Eukaryota</taxon>
        <taxon>Metazoa</taxon>
        <taxon>Spiralia</taxon>
        <taxon>Gnathifera</taxon>
        <taxon>Rotifera</taxon>
        <taxon>Eurotatoria</taxon>
        <taxon>Bdelloidea</taxon>
        <taxon>Philodinida</taxon>
        <taxon>Philodinidae</taxon>
        <taxon>Rotaria</taxon>
    </lineage>
</organism>